<evidence type="ECO:0008006" key="5">
    <source>
        <dbReference type="Google" id="ProtNLM"/>
    </source>
</evidence>
<evidence type="ECO:0000313" key="3">
    <source>
        <dbReference type="EMBL" id="RBR16854.1"/>
    </source>
</evidence>
<reference evidence="3 4" key="1">
    <citation type="submission" date="2018-06" db="EMBL/GenBank/DDBJ databases">
        <title>Fusarium incarnatum-equiseti species complex species 28.</title>
        <authorList>
            <person name="Gardiner D.M."/>
        </authorList>
    </citation>
    <scope>NUCLEOTIDE SEQUENCE [LARGE SCALE GENOMIC DNA]</scope>
    <source>
        <strain evidence="3 4">FIESC_28</strain>
    </source>
</reference>
<dbReference type="SUPFAM" id="SSF53756">
    <property type="entry name" value="UDP-Glycosyltransferase/glycogen phosphorylase"/>
    <property type="match status" value="1"/>
</dbReference>
<protein>
    <recommendedName>
        <fullName evidence="5">2-hydroxyacylsphingosine 1-beta-galactosyltransferase</fullName>
    </recommendedName>
</protein>
<accession>A0A366RI75</accession>
<keyword evidence="2" id="KW-0732">Signal</keyword>
<dbReference type="GeneID" id="41996208"/>
<dbReference type="Gene3D" id="3.40.50.2000">
    <property type="entry name" value="Glycogen Phosphorylase B"/>
    <property type="match status" value="2"/>
</dbReference>
<dbReference type="GO" id="GO:0008194">
    <property type="term" value="F:UDP-glycosyltransferase activity"/>
    <property type="evidence" value="ECO:0007669"/>
    <property type="project" value="InterPro"/>
</dbReference>
<dbReference type="Pfam" id="PF00201">
    <property type="entry name" value="UDPGT"/>
    <property type="match status" value="1"/>
</dbReference>
<dbReference type="OrthoDB" id="407298at2759"/>
<dbReference type="CDD" id="cd03784">
    <property type="entry name" value="GT1_Gtf-like"/>
    <property type="match status" value="1"/>
</dbReference>
<dbReference type="PANTHER" id="PTHR48050">
    <property type="entry name" value="STEROL 3-BETA-GLUCOSYLTRANSFERASE"/>
    <property type="match status" value="1"/>
</dbReference>
<dbReference type="AlphaFoldDB" id="A0A366RI75"/>
<dbReference type="PANTHER" id="PTHR48050:SF13">
    <property type="entry name" value="STEROL 3-BETA-GLUCOSYLTRANSFERASE UGT80A2"/>
    <property type="match status" value="1"/>
</dbReference>
<sequence length="516" mass="57355">MFTRILVLGTVLVALVALFFPQQTEVHPPFVKGRNGTALFLVNQEHGVSNVHVATASALLEQYPDIDVHFVSFPKLKKKLQRVSEFAQRKTPSSRGITFHQLKSPAYAEVILNAGRSLDDVPHPPGPAGISVLCRDMQLWISPWSAEEHFSIYEEISTFIDEIDPAVVVIDTLFRPGLDITRDKNRQHVVITPNQAVDNFLGDQPYGSMFWKYPSMSSGLPFPVPWKKIPENIYLNMRFIYAVLRMPDVVSKRKALREKGLKDPINFFGIYRDDVPWITVTAEGASIPVDYIPSNVTITNPIVLSVAPAEEQDPQLVEWLKKKPTVLVNLGSTVAYSESRAAIMAQALANVLDKVDIQFLWKFNKVGEYSDDVFLPVKQHLESGRLKLERWLTVDPTALLESGLISASIHHGGANCYNEAVYAGVPHVVLPMWADCYNYAALAETIGVGVWACPSTSPNWTVEDLTQAFMKVLDGGEASVAMRQKARELGNNIQASEKGRDVAARKVAELAYSGRS</sequence>
<dbReference type="InterPro" id="IPR050426">
    <property type="entry name" value="Glycosyltransferase_28"/>
</dbReference>
<evidence type="ECO:0000313" key="4">
    <source>
        <dbReference type="Proteomes" id="UP000253153"/>
    </source>
</evidence>
<feature type="chain" id="PRO_5016687520" description="2-hydroxyacylsphingosine 1-beta-galactosyltransferase" evidence="2">
    <location>
        <begin position="27"/>
        <end position="516"/>
    </location>
</feature>
<feature type="signal peptide" evidence="2">
    <location>
        <begin position="1"/>
        <end position="26"/>
    </location>
</feature>
<dbReference type="InterPro" id="IPR002213">
    <property type="entry name" value="UDP_glucos_trans"/>
</dbReference>
<dbReference type="RefSeq" id="XP_031015021.1">
    <property type="nucleotide sequence ID" value="XM_031160912.1"/>
</dbReference>
<keyword evidence="1" id="KW-0808">Transferase</keyword>
<comment type="caution">
    <text evidence="3">The sequence shown here is derived from an EMBL/GenBank/DDBJ whole genome shotgun (WGS) entry which is preliminary data.</text>
</comment>
<evidence type="ECO:0000256" key="2">
    <source>
        <dbReference type="SAM" id="SignalP"/>
    </source>
</evidence>
<proteinExistence type="predicted"/>
<dbReference type="Proteomes" id="UP000253153">
    <property type="component" value="Unassembled WGS sequence"/>
</dbReference>
<organism evidence="3 4">
    <name type="scientific">Fusarium coffeatum</name>
    <dbReference type="NCBI Taxonomy" id="231269"/>
    <lineage>
        <taxon>Eukaryota</taxon>
        <taxon>Fungi</taxon>
        <taxon>Dikarya</taxon>
        <taxon>Ascomycota</taxon>
        <taxon>Pezizomycotina</taxon>
        <taxon>Sordariomycetes</taxon>
        <taxon>Hypocreomycetidae</taxon>
        <taxon>Hypocreales</taxon>
        <taxon>Nectriaceae</taxon>
        <taxon>Fusarium</taxon>
        <taxon>Fusarium incarnatum-equiseti species complex</taxon>
    </lineage>
</organism>
<name>A0A366RI75_9HYPO</name>
<gene>
    <name evidence="3" type="ORF">FIESC28_06769</name>
</gene>
<dbReference type="EMBL" id="QKXC01000138">
    <property type="protein sequence ID" value="RBR16854.1"/>
    <property type="molecule type" value="Genomic_DNA"/>
</dbReference>
<evidence type="ECO:0000256" key="1">
    <source>
        <dbReference type="ARBA" id="ARBA00022679"/>
    </source>
</evidence>
<keyword evidence="4" id="KW-1185">Reference proteome</keyword>